<organism evidence="1 2">
    <name type="scientific">Pseudoalteromonas luteoviolacea H33</name>
    <dbReference type="NCBI Taxonomy" id="1365251"/>
    <lineage>
        <taxon>Bacteria</taxon>
        <taxon>Pseudomonadati</taxon>
        <taxon>Pseudomonadota</taxon>
        <taxon>Gammaproteobacteria</taxon>
        <taxon>Alteromonadales</taxon>
        <taxon>Pseudoalteromonadaceae</taxon>
        <taxon>Pseudoalteromonas</taxon>
    </lineage>
</organism>
<proteinExistence type="predicted"/>
<dbReference type="RefSeq" id="WP_155732038.1">
    <property type="nucleotide sequence ID" value="NZ_AUXZ01000128.1"/>
</dbReference>
<sequence length="48" mass="5080">MKLKLNKKPVKNLINNDKGLAKGLTPEVAGGCLTGCVVACRTVDKDPK</sequence>
<reference evidence="1 2" key="1">
    <citation type="submission" date="2013-07" db="EMBL/GenBank/DDBJ databases">
        <title>Comparative Genomic and Metabolomic Analysis of Twelve Strains of Pseudoalteromonas luteoviolacea.</title>
        <authorList>
            <person name="Vynne N.G."/>
            <person name="Mansson M."/>
            <person name="Gram L."/>
        </authorList>
    </citation>
    <scope>NUCLEOTIDE SEQUENCE [LARGE SCALE GENOMIC DNA]</scope>
    <source>
        <strain evidence="1 2">H33</strain>
    </source>
</reference>
<dbReference type="Proteomes" id="UP000076503">
    <property type="component" value="Unassembled WGS sequence"/>
</dbReference>
<dbReference type="AlphaFoldDB" id="A0A167APF5"/>
<name>A0A167APF5_9GAMM</name>
<dbReference type="PATRIC" id="fig|1365251.3.peg.4762"/>
<accession>A0A167APF5</accession>
<comment type="caution">
    <text evidence="1">The sequence shown here is derived from an EMBL/GenBank/DDBJ whole genome shotgun (WGS) entry which is preliminary data.</text>
</comment>
<protein>
    <submittedName>
        <fullName evidence="1">Uncharacterized protein</fullName>
    </submittedName>
</protein>
<evidence type="ECO:0000313" key="2">
    <source>
        <dbReference type="Proteomes" id="UP000076503"/>
    </source>
</evidence>
<evidence type="ECO:0000313" key="1">
    <source>
        <dbReference type="EMBL" id="KZN45642.1"/>
    </source>
</evidence>
<gene>
    <name evidence="1" type="ORF">N476_25400</name>
</gene>
<dbReference type="EMBL" id="AUXZ01000128">
    <property type="protein sequence ID" value="KZN45642.1"/>
    <property type="molecule type" value="Genomic_DNA"/>
</dbReference>